<dbReference type="Proteomes" id="UP000271974">
    <property type="component" value="Unassembled WGS sequence"/>
</dbReference>
<feature type="region of interest" description="Disordered" evidence="1">
    <location>
        <begin position="354"/>
        <end position="384"/>
    </location>
</feature>
<feature type="region of interest" description="Disordered" evidence="1">
    <location>
        <begin position="443"/>
        <end position="560"/>
    </location>
</feature>
<feature type="compositionally biased region" description="Polar residues" evidence="1">
    <location>
        <begin position="529"/>
        <end position="541"/>
    </location>
</feature>
<feature type="region of interest" description="Disordered" evidence="1">
    <location>
        <begin position="257"/>
        <end position="323"/>
    </location>
</feature>
<feature type="compositionally biased region" description="Basic residues" evidence="1">
    <location>
        <begin position="642"/>
        <end position="658"/>
    </location>
</feature>
<proteinExistence type="predicted"/>
<feature type="region of interest" description="Disordered" evidence="1">
    <location>
        <begin position="1"/>
        <end position="51"/>
    </location>
</feature>
<feature type="region of interest" description="Disordered" evidence="1">
    <location>
        <begin position="1042"/>
        <end position="1084"/>
    </location>
</feature>
<evidence type="ECO:0000313" key="3">
    <source>
        <dbReference type="Proteomes" id="UP000271974"/>
    </source>
</evidence>
<feature type="compositionally biased region" description="Low complexity" evidence="1">
    <location>
        <begin position="89"/>
        <end position="99"/>
    </location>
</feature>
<feature type="compositionally biased region" description="Pro residues" evidence="1">
    <location>
        <begin position="134"/>
        <end position="150"/>
    </location>
</feature>
<evidence type="ECO:0000313" key="2">
    <source>
        <dbReference type="EMBL" id="RUS91160.1"/>
    </source>
</evidence>
<feature type="region of interest" description="Disordered" evidence="1">
    <location>
        <begin position="576"/>
        <end position="671"/>
    </location>
</feature>
<feature type="compositionally biased region" description="Polar residues" evidence="1">
    <location>
        <begin position="40"/>
        <end position="51"/>
    </location>
</feature>
<feature type="compositionally biased region" description="Polar residues" evidence="1">
    <location>
        <begin position="1"/>
        <end position="25"/>
    </location>
</feature>
<evidence type="ECO:0000256" key="1">
    <source>
        <dbReference type="SAM" id="MobiDB-lite"/>
    </source>
</evidence>
<comment type="caution">
    <text evidence="2">The sequence shown here is derived from an EMBL/GenBank/DDBJ whole genome shotgun (WGS) entry which is preliminary data.</text>
</comment>
<feature type="region of interest" description="Disordered" evidence="1">
    <location>
        <begin position="866"/>
        <end position="899"/>
    </location>
</feature>
<feature type="compositionally biased region" description="Low complexity" evidence="1">
    <location>
        <begin position="594"/>
        <end position="608"/>
    </location>
</feature>
<feature type="compositionally biased region" description="Low complexity" evidence="1">
    <location>
        <begin position="464"/>
        <end position="518"/>
    </location>
</feature>
<sequence>HSNSQPQGSRGEVATQTPPRSTGNDPSVARPDEADKTDKQSPASSAGNSSFITTCFIPSLGHREAHASEGLRYRRGSQHPEAPPASYLQQQQQQHQQQHYGDPLSGRLFNTSQKSEALFHVPQDPLSRSSGPYPLHPPESYRPPYEPPSGMPLHPSGGFPYPHPHQHNHHHNPYYSYSDYGDSESGFYPRRHSSQSRSYRAAMSESEWSGYPDPEYLSHGYFSDYNYHHTPPQLRRSFQRRRSMDYPGYPVDYVDYPPDGYAAEDGRNNPGRRSFPPRKYRSQLELFTTGTGRVASGPGTAPKRSQSEDGAEEENLGTGLGRNQMPLSEELAAATGDSGPLHKTELELDLGASSKDLSASSSDQKTPVKNPVSPVPAKDEGGNSKLRQSLVSSIFIPTSPSLTLTPATPAATATEGGHMFRVTPVTRQSGHMIGQNLPALAGNLRSLPQGKHSTPLDPQPKHQTTVTVSSPSGSSGSLPTPVTSTVSVPSRSGSPKVFSSSFSASASASAFRSRQPRSCDILDDDDDIQFSSSIHAPTSASNTNNNNNNNNNMGCGSDPPASSASFVSSVYYESKGRSSSARSDGPVLNVAATSPFTSSRQSSQHSGSAPGSPSLRHRQSCLPSPARSRRFPPAHGYPPFLPHHHHHHHHQHHPHHRSYSSSSSSLPPMPYSGYPPPLSFSRGSEDMDGYFSSSMAESSSDLSFHSTPECGGRAGILNSRKLARLINQTVYFKGHRRPGCNYRPRRLFKEWAMLSKRKRLQEENRLLQHTLGKYKTELGVMEVALKVDFETALPEMTQEERDQVAHVEWLLSEVKGEVAETERLLLSRIKSVQSGNDFHSLLASMGVINKITELLKEQIYQQQVVSSRGAEADDEEDNDSFNNHHHNNDGDDRAELDDTPDDLEMMDEEFEAHSDAFWEGRNRSFHGFPHHPHPSRSWMAGVGPVSTPRSRSQGGPVLGMRDHFRSTSSTSNLPEDLNVSLEQMKNSLLSQVKQEIKDSTRKLELDLQAKDKEIQELKNQIGSRSAQSTPDLTHRTVFWTSMRDWSSRPGTPQTGAGGPGPAPLKRSRSRSRMMGDRIVQETDV</sequence>
<feature type="compositionally biased region" description="Low complexity" evidence="1">
    <location>
        <begin position="354"/>
        <end position="363"/>
    </location>
</feature>
<feature type="region of interest" description="Disordered" evidence="1">
    <location>
        <begin position="65"/>
        <end position="177"/>
    </location>
</feature>
<name>A0A3S1BLH6_ELYCH</name>
<dbReference type="AlphaFoldDB" id="A0A3S1BLH6"/>
<feature type="compositionally biased region" description="Basic and acidic residues" evidence="1">
    <location>
        <begin position="30"/>
        <end position="39"/>
    </location>
</feature>
<gene>
    <name evidence="2" type="ORF">EGW08_001073</name>
</gene>
<protein>
    <submittedName>
        <fullName evidence="2">Uncharacterized protein</fullName>
    </submittedName>
</protein>
<feature type="non-terminal residue" evidence="2">
    <location>
        <position position="1"/>
    </location>
</feature>
<feature type="compositionally biased region" description="Low complexity" evidence="1">
    <location>
        <begin position="542"/>
        <end position="560"/>
    </location>
</feature>
<feature type="compositionally biased region" description="Basic and acidic residues" evidence="1">
    <location>
        <begin position="1073"/>
        <end position="1084"/>
    </location>
</feature>
<organism evidence="2 3">
    <name type="scientific">Elysia chlorotica</name>
    <name type="common">Eastern emerald elysia</name>
    <name type="synonym">Sea slug</name>
    <dbReference type="NCBI Taxonomy" id="188477"/>
    <lineage>
        <taxon>Eukaryota</taxon>
        <taxon>Metazoa</taxon>
        <taxon>Spiralia</taxon>
        <taxon>Lophotrochozoa</taxon>
        <taxon>Mollusca</taxon>
        <taxon>Gastropoda</taxon>
        <taxon>Heterobranchia</taxon>
        <taxon>Euthyneura</taxon>
        <taxon>Panpulmonata</taxon>
        <taxon>Sacoglossa</taxon>
        <taxon>Placobranchoidea</taxon>
        <taxon>Plakobranchidae</taxon>
        <taxon>Elysia</taxon>
    </lineage>
</organism>
<keyword evidence="3" id="KW-1185">Reference proteome</keyword>
<dbReference type="STRING" id="188477.A0A3S1BLH6"/>
<accession>A0A3S1BLH6</accession>
<dbReference type="OrthoDB" id="6088188at2759"/>
<reference evidence="2 3" key="1">
    <citation type="submission" date="2019-01" db="EMBL/GenBank/DDBJ databases">
        <title>A draft genome assembly of the solar-powered sea slug Elysia chlorotica.</title>
        <authorList>
            <person name="Cai H."/>
            <person name="Li Q."/>
            <person name="Fang X."/>
            <person name="Li J."/>
            <person name="Curtis N.E."/>
            <person name="Altenburger A."/>
            <person name="Shibata T."/>
            <person name="Feng M."/>
            <person name="Maeda T."/>
            <person name="Schwartz J.A."/>
            <person name="Shigenobu S."/>
            <person name="Lundholm N."/>
            <person name="Nishiyama T."/>
            <person name="Yang H."/>
            <person name="Hasebe M."/>
            <person name="Li S."/>
            <person name="Pierce S.K."/>
            <person name="Wang J."/>
        </authorList>
    </citation>
    <scope>NUCLEOTIDE SEQUENCE [LARGE SCALE GENOMIC DNA]</scope>
    <source>
        <strain evidence="2">EC2010</strain>
        <tissue evidence="2">Whole organism of an adult</tissue>
    </source>
</reference>
<dbReference type="EMBL" id="RQTK01000017">
    <property type="protein sequence ID" value="RUS91160.1"/>
    <property type="molecule type" value="Genomic_DNA"/>
</dbReference>